<evidence type="ECO:0000313" key="1">
    <source>
        <dbReference type="EMBL" id="BAP85512.1"/>
    </source>
</evidence>
<gene>
    <name evidence="1" type="ORF">LOOC260_109730</name>
</gene>
<sequence>MTTMTKHYAANEYMEEYHNLKTYKIKLSDGSSTVVKAPSEKQARAEMDHRFASISVMGINPPAIVEVSLDEESN</sequence>
<dbReference type="Proteomes" id="UP000031620">
    <property type="component" value="Chromosome"/>
</dbReference>
<proteinExistence type="predicted"/>
<accession>A0A0A1GT87</accession>
<organism evidence="1 2">
    <name type="scientific">Paucilactobacillus hokkaidonensis JCM 18461</name>
    <dbReference type="NCBI Taxonomy" id="1291742"/>
    <lineage>
        <taxon>Bacteria</taxon>
        <taxon>Bacillati</taxon>
        <taxon>Bacillota</taxon>
        <taxon>Bacilli</taxon>
        <taxon>Lactobacillales</taxon>
        <taxon>Lactobacillaceae</taxon>
        <taxon>Paucilactobacillus</taxon>
    </lineage>
</organism>
<evidence type="ECO:0000313" key="2">
    <source>
        <dbReference type="Proteomes" id="UP000031620"/>
    </source>
</evidence>
<dbReference type="EMBL" id="AP014680">
    <property type="protein sequence ID" value="BAP85512.1"/>
    <property type="molecule type" value="Genomic_DNA"/>
</dbReference>
<reference evidence="1 2" key="1">
    <citation type="submission" date="2014-11" db="EMBL/GenBank/DDBJ databases">
        <title>Complete genome sequence and analysis of Lactobacillus hokkaidonensis LOOC260T.</title>
        <authorList>
            <person name="Tanizawa Y."/>
            <person name="Tohno M."/>
            <person name="Kaminuma E."/>
            <person name="Nakamura Y."/>
            <person name="Arita M."/>
        </authorList>
    </citation>
    <scope>NUCLEOTIDE SEQUENCE [LARGE SCALE GENOMIC DNA]</scope>
    <source>
        <strain evidence="1 2">LOOC260</strain>
    </source>
</reference>
<name>A0A0A1GT87_9LACO</name>
<dbReference type="KEGG" id="lho:LOOC260_109730"/>
<dbReference type="STRING" id="1291742.LOOC260_109730"/>
<dbReference type="AlphaFoldDB" id="A0A0A1GT87"/>
<protein>
    <submittedName>
        <fullName evidence="1">Uncharacterized protein</fullName>
    </submittedName>
</protein>
<dbReference type="HOGENOM" id="CLU_200442_0_0_9"/>